<dbReference type="AlphaFoldDB" id="A0AAU9V0Z3"/>
<organism evidence="1 2">
    <name type="scientific">Euphydryas editha</name>
    <name type="common">Edith's checkerspot</name>
    <dbReference type="NCBI Taxonomy" id="104508"/>
    <lineage>
        <taxon>Eukaryota</taxon>
        <taxon>Metazoa</taxon>
        <taxon>Ecdysozoa</taxon>
        <taxon>Arthropoda</taxon>
        <taxon>Hexapoda</taxon>
        <taxon>Insecta</taxon>
        <taxon>Pterygota</taxon>
        <taxon>Neoptera</taxon>
        <taxon>Endopterygota</taxon>
        <taxon>Lepidoptera</taxon>
        <taxon>Glossata</taxon>
        <taxon>Ditrysia</taxon>
        <taxon>Papilionoidea</taxon>
        <taxon>Nymphalidae</taxon>
        <taxon>Nymphalinae</taxon>
        <taxon>Euphydryas</taxon>
    </lineage>
</organism>
<name>A0AAU9V0Z3_EUPED</name>
<reference evidence="1" key="1">
    <citation type="submission" date="2022-03" db="EMBL/GenBank/DDBJ databases">
        <authorList>
            <person name="Tunstrom K."/>
        </authorList>
    </citation>
    <scope>NUCLEOTIDE SEQUENCE</scope>
</reference>
<proteinExistence type="predicted"/>
<dbReference type="Proteomes" id="UP001153954">
    <property type="component" value="Unassembled WGS sequence"/>
</dbReference>
<evidence type="ECO:0000313" key="2">
    <source>
        <dbReference type="Proteomes" id="UP001153954"/>
    </source>
</evidence>
<comment type="caution">
    <text evidence="1">The sequence shown here is derived from an EMBL/GenBank/DDBJ whole genome shotgun (WGS) entry which is preliminary data.</text>
</comment>
<sequence>MLNSHIIPNPITVEGITLEGVREYVYPGQIIQLGKKNFERESDRRIQLGWITFGKLRDIFSSSVPQSLKTKQWTDVG</sequence>
<gene>
    <name evidence="1" type="ORF">EEDITHA_LOCUS18357</name>
</gene>
<accession>A0AAU9V0Z3</accession>
<evidence type="ECO:0000313" key="1">
    <source>
        <dbReference type="EMBL" id="CAH2103907.1"/>
    </source>
</evidence>
<keyword evidence="2" id="KW-1185">Reference proteome</keyword>
<protein>
    <submittedName>
        <fullName evidence="1">Uncharacterized protein</fullName>
    </submittedName>
</protein>
<dbReference type="EMBL" id="CAKOGL010000026">
    <property type="protein sequence ID" value="CAH2103907.1"/>
    <property type="molecule type" value="Genomic_DNA"/>
</dbReference>